<evidence type="ECO:0000256" key="1">
    <source>
        <dbReference type="SAM" id="MobiDB-lite"/>
    </source>
</evidence>
<dbReference type="Gene3D" id="3.10.450.160">
    <property type="entry name" value="inner membrane protein cigr"/>
    <property type="match status" value="1"/>
</dbReference>
<sequence>MSSSQIPFFRRLVFLLAAALLALPALADKPEKGNSGKHKHKPHQERRYDDYRYDDKRKSRSHREQYQDRYLNERYFSDQHRVIVRDYYVEEYRRGRCPPGLAKKNNGCLPPGQAKRWVMGRPLPRDVIFYDLPDRVVRQIGYPPAGYRFVRVASDILLITVGAGLVVDAIADLNAMP</sequence>
<feature type="region of interest" description="Disordered" evidence="1">
    <location>
        <begin position="28"/>
        <end position="64"/>
    </location>
</feature>
<feature type="compositionally biased region" description="Basic residues" evidence="1">
    <location>
        <begin position="35"/>
        <end position="44"/>
    </location>
</feature>
<reference evidence="3" key="1">
    <citation type="submission" date="2022-11" db="EMBL/GenBank/DDBJ databases">
        <title>Methylomonas rapida sp. nov., Carotenoid-Producing Obligate Methanotrophs with High Growth Characteristics and Biotechnological Potential.</title>
        <authorList>
            <person name="Tikhonova E.N."/>
            <person name="Suleimanov R.Z."/>
            <person name="Miroshnikov K."/>
            <person name="Oshkin I.Y."/>
            <person name="Belova S.E."/>
            <person name="Danilova O.V."/>
            <person name="Ashikhmin A."/>
            <person name="Konopkin A."/>
            <person name="But S.Y."/>
            <person name="Khmelenina V.N."/>
            <person name="Kuznetsov N."/>
            <person name="Pimenov N.V."/>
            <person name="Dedysh S.N."/>
        </authorList>
    </citation>
    <scope>NUCLEOTIDE SEQUENCE</scope>
    <source>
        <strain evidence="3">MP1</strain>
    </source>
</reference>
<accession>A0ABY7GLG9</accession>
<keyword evidence="4" id="KW-1185">Reference proteome</keyword>
<evidence type="ECO:0000256" key="2">
    <source>
        <dbReference type="SAM" id="SignalP"/>
    </source>
</evidence>
<feature type="chain" id="PRO_5047194726" description="Nickel/cobalt transporter regulator" evidence="2">
    <location>
        <begin position="28"/>
        <end position="177"/>
    </location>
</feature>
<feature type="signal peptide" evidence="2">
    <location>
        <begin position="1"/>
        <end position="27"/>
    </location>
</feature>
<evidence type="ECO:0000313" key="4">
    <source>
        <dbReference type="Proteomes" id="UP001162780"/>
    </source>
</evidence>
<evidence type="ECO:0000313" key="3">
    <source>
        <dbReference type="EMBL" id="WAR45361.1"/>
    </source>
</evidence>
<organism evidence="3 4">
    <name type="scientific">Methylomonas rapida</name>
    <dbReference type="NCBI Taxonomy" id="2963939"/>
    <lineage>
        <taxon>Bacteria</taxon>
        <taxon>Pseudomonadati</taxon>
        <taxon>Pseudomonadota</taxon>
        <taxon>Gammaproteobacteria</taxon>
        <taxon>Methylococcales</taxon>
        <taxon>Methylococcaceae</taxon>
        <taxon>Methylomonas</taxon>
    </lineage>
</organism>
<feature type="compositionally biased region" description="Basic and acidic residues" evidence="1">
    <location>
        <begin position="45"/>
        <end position="64"/>
    </location>
</feature>
<protein>
    <recommendedName>
        <fullName evidence="5">Nickel/cobalt transporter regulator</fullName>
    </recommendedName>
</protein>
<keyword evidence="2" id="KW-0732">Signal</keyword>
<dbReference type="RefSeq" id="WP_255190333.1">
    <property type="nucleotide sequence ID" value="NZ_CP113517.1"/>
</dbReference>
<dbReference type="EMBL" id="CP113517">
    <property type="protein sequence ID" value="WAR45361.1"/>
    <property type="molecule type" value="Genomic_DNA"/>
</dbReference>
<dbReference type="Proteomes" id="UP001162780">
    <property type="component" value="Chromosome"/>
</dbReference>
<evidence type="ECO:0008006" key="5">
    <source>
        <dbReference type="Google" id="ProtNLM"/>
    </source>
</evidence>
<gene>
    <name evidence="3" type="ORF">NM686_002295</name>
</gene>
<name>A0ABY7GLG9_9GAMM</name>
<proteinExistence type="predicted"/>